<dbReference type="EMBL" id="JADCTT010000015">
    <property type="protein sequence ID" value="KAF9744290.1"/>
    <property type="molecule type" value="Genomic_DNA"/>
</dbReference>
<dbReference type="Pfam" id="PF00561">
    <property type="entry name" value="Abhydrolase_1"/>
    <property type="match status" value="1"/>
</dbReference>
<feature type="domain" description="Peptidase S33 tripeptidyl aminopeptidase-like C-terminal" evidence="4">
    <location>
        <begin position="418"/>
        <end position="473"/>
    </location>
</feature>
<comment type="caution">
    <text evidence="5">The sequence shown here is derived from an EMBL/GenBank/DDBJ whole genome shotgun (WGS) entry which is preliminary data.</text>
</comment>
<dbReference type="InterPro" id="IPR000073">
    <property type="entry name" value="AB_hydrolase_1"/>
</dbReference>
<accession>A0A8H7K326</accession>
<evidence type="ECO:0008006" key="7">
    <source>
        <dbReference type="Google" id="ProtNLM"/>
    </source>
</evidence>
<name>A0A8H7K326_BIOOC</name>
<evidence type="ECO:0000259" key="4">
    <source>
        <dbReference type="Pfam" id="PF08386"/>
    </source>
</evidence>
<evidence type="ECO:0000313" key="6">
    <source>
        <dbReference type="Proteomes" id="UP000616885"/>
    </source>
</evidence>
<proteinExistence type="inferred from homology"/>
<evidence type="ECO:0000313" key="5">
    <source>
        <dbReference type="EMBL" id="KAF9744290.1"/>
    </source>
</evidence>
<evidence type="ECO:0000256" key="1">
    <source>
        <dbReference type="ARBA" id="ARBA00010088"/>
    </source>
</evidence>
<evidence type="ECO:0000259" key="3">
    <source>
        <dbReference type="Pfam" id="PF00561"/>
    </source>
</evidence>
<organism evidence="5 6">
    <name type="scientific">Bionectria ochroleuca</name>
    <name type="common">Gliocladium roseum</name>
    <dbReference type="NCBI Taxonomy" id="29856"/>
    <lineage>
        <taxon>Eukaryota</taxon>
        <taxon>Fungi</taxon>
        <taxon>Dikarya</taxon>
        <taxon>Ascomycota</taxon>
        <taxon>Pezizomycotina</taxon>
        <taxon>Sordariomycetes</taxon>
        <taxon>Hypocreomycetidae</taxon>
        <taxon>Hypocreales</taxon>
        <taxon>Bionectriaceae</taxon>
        <taxon>Clonostachys</taxon>
    </lineage>
</organism>
<dbReference type="SUPFAM" id="SSF53474">
    <property type="entry name" value="alpha/beta-Hydrolases"/>
    <property type="match status" value="1"/>
</dbReference>
<dbReference type="Gene3D" id="3.40.50.1820">
    <property type="entry name" value="alpha/beta hydrolase"/>
    <property type="match status" value="1"/>
</dbReference>
<dbReference type="InterPro" id="IPR029058">
    <property type="entry name" value="AB_hydrolase_fold"/>
</dbReference>
<dbReference type="Pfam" id="PF08386">
    <property type="entry name" value="Abhydrolase_4"/>
    <property type="match status" value="1"/>
</dbReference>
<dbReference type="Proteomes" id="UP000616885">
    <property type="component" value="Unassembled WGS sequence"/>
</dbReference>
<dbReference type="GO" id="GO:0016787">
    <property type="term" value="F:hydrolase activity"/>
    <property type="evidence" value="ECO:0007669"/>
    <property type="project" value="UniProtKB-KW"/>
</dbReference>
<dbReference type="AlphaFoldDB" id="A0A8H7K326"/>
<dbReference type="InterPro" id="IPR013595">
    <property type="entry name" value="Pept_S33_TAP-like_C"/>
</dbReference>
<comment type="similarity">
    <text evidence="1">Belongs to the peptidase S33 family.</text>
</comment>
<evidence type="ECO:0000256" key="2">
    <source>
        <dbReference type="ARBA" id="ARBA00022801"/>
    </source>
</evidence>
<feature type="domain" description="AB hydrolase-1" evidence="3">
    <location>
        <begin position="84"/>
        <end position="247"/>
    </location>
</feature>
<gene>
    <name evidence="5" type="ORF">IM811_005870</name>
</gene>
<dbReference type="InterPro" id="IPR051601">
    <property type="entry name" value="Serine_prot/Carboxylest_S33"/>
</dbReference>
<dbReference type="PANTHER" id="PTHR43248:SF25">
    <property type="entry name" value="AB HYDROLASE-1 DOMAIN-CONTAINING PROTEIN-RELATED"/>
    <property type="match status" value="1"/>
</dbReference>
<protein>
    <recommendedName>
        <fullName evidence="7">AB hydrolase-1 domain-containing protein</fullName>
    </recommendedName>
</protein>
<dbReference type="PANTHER" id="PTHR43248">
    <property type="entry name" value="2-SUCCINYL-6-HYDROXY-2,4-CYCLOHEXADIENE-1-CARBOXYLATE SYNTHASE"/>
    <property type="match status" value="1"/>
</dbReference>
<keyword evidence="2" id="KW-0378">Hydrolase</keyword>
<sequence length="619" mass="67112">MKLAKKGLGQRGDTCIADKDIQETVICGDMKNNRLNRGAGGNIQLNDTDGTRTVPLDYEDESVGTTKVAFIKYPSKNESAEDLLFNFGGPGGSGIGTLISLAPDLAEVYGSGVNLVSFDPRGVNNTGPALDCFPGDPATRHMFGSAYFRSVPDAGSDSAATQFYLAEALGNWCNNAIGGPNGTAQYVNTPAVANDMLRFVEVQSATNRKSKEDAKLWYNGYSYGTALGATFATLHPDRVGRMILDGVEDPADYYNGLWSNNLLDADTGVDNFVTSCYAAGPDACVMYESSTDLIHSRLSSVIANLKENPVPVWNSSVVGMPVLATYADLTNVLLLSLYFPLASFPKVAQIMVDLEQGHGESLIVSKKISFRSDCQAEAGFDGLQVSMMILCTDSDDRGRINSVEEYQEYVDHLQRQSKYIGNTWAINRLNCHAIDVVPPQSGKFNGTTGADTSFPIVFIGNVIDPVTPLASAVDRKLLTGRYTTIVVDGYKSEPYRLATGIPQGSNYSPILYLFYNADLIDSCNEFEDTTTTGFIDDVAILASGDTTEDTCSKLGKALGKAMRWSTRHASIFAPERQARFCWAWILPLALPPLTPPPYFANRGEFQDIEIRFPALSNCA</sequence>
<reference evidence="5" key="1">
    <citation type="submission" date="2020-10" db="EMBL/GenBank/DDBJ databases">
        <title>High-Quality Genome Resource of Clonostachys rosea strain S41 by Oxford Nanopore Long-Read Sequencing.</title>
        <authorList>
            <person name="Wang H."/>
        </authorList>
    </citation>
    <scope>NUCLEOTIDE SEQUENCE</scope>
    <source>
        <strain evidence="5">S41</strain>
    </source>
</reference>